<organism evidence="8 9">
    <name type="scientific">Eutrema salsugineum</name>
    <name type="common">Saltwater cress</name>
    <name type="synonym">Sisymbrium salsugineum</name>
    <dbReference type="NCBI Taxonomy" id="72664"/>
    <lineage>
        <taxon>Eukaryota</taxon>
        <taxon>Viridiplantae</taxon>
        <taxon>Streptophyta</taxon>
        <taxon>Embryophyta</taxon>
        <taxon>Tracheophyta</taxon>
        <taxon>Spermatophyta</taxon>
        <taxon>Magnoliopsida</taxon>
        <taxon>eudicotyledons</taxon>
        <taxon>Gunneridae</taxon>
        <taxon>Pentapetalae</taxon>
        <taxon>rosids</taxon>
        <taxon>malvids</taxon>
        <taxon>Brassicales</taxon>
        <taxon>Brassicaceae</taxon>
        <taxon>Eutremeae</taxon>
        <taxon>Eutrema</taxon>
    </lineage>
</organism>
<name>V4KB20_EUTSA</name>
<dbReference type="SMART" id="SM00717">
    <property type="entry name" value="SANT"/>
    <property type="match status" value="1"/>
</dbReference>
<evidence type="ECO:0000259" key="6">
    <source>
        <dbReference type="PROSITE" id="PS50090"/>
    </source>
</evidence>
<feature type="domain" description="Myb-like" evidence="6">
    <location>
        <begin position="55"/>
        <end position="105"/>
    </location>
</feature>
<dbReference type="InterPro" id="IPR015495">
    <property type="entry name" value="Myb_TF_plants"/>
</dbReference>
<dbReference type="PROSITE" id="PS50090">
    <property type="entry name" value="MYB_LIKE"/>
    <property type="match status" value="1"/>
</dbReference>
<evidence type="ECO:0000256" key="5">
    <source>
        <dbReference type="SAM" id="MobiDB-lite"/>
    </source>
</evidence>
<dbReference type="Proteomes" id="UP000030689">
    <property type="component" value="Unassembled WGS sequence"/>
</dbReference>
<dbReference type="Gene3D" id="1.10.10.60">
    <property type="entry name" value="Homeodomain-like"/>
    <property type="match status" value="1"/>
</dbReference>
<evidence type="ECO:0000259" key="7">
    <source>
        <dbReference type="PROSITE" id="PS51294"/>
    </source>
</evidence>
<dbReference type="OrthoDB" id="2143914at2759"/>
<protein>
    <submittedName>
        <fullName evidence="8">Uncharacterized protein</fullName>
    </submittedName>
</protein>
<dbReference type="Pfam" id="PF00249">
    <property type="entry name" value="Myb_DNA-binding"/>
    <property type="match status" value="1"/>
</dbReference>
<dbReference type="PROSITE" id="PS51294">
    <property type="entry name" value="HTH_MYB"/>
    <property type="match status" value="1"/>
</dbReference>
<dbReference type="Gramene" id="ESQ34900">
    <property type="protein sequence ID" value="ESQ34900"/>
    <property type="gene ID" value="EUTSA_v10008283mg"/>
</dbReference>
<dbReference type="EMBL" id="KI517683">
    <property type="protein sequence ID" value="ESQ34900.1"/>
    <property type="molecule type" value="Genomic_DNA"/>
</dbReference>
<proteinExistence type="predicted"/>
<dbReference type="InterPro" id="IPR017930">
    <property type="entry name" value="Myb_dom"/>
</dbReference>
<dbReference type="InterPro" id="IPR009057">
    <property type="entry name" value="Homeodomain-like_sf"/>
</dbReference>
<dbReference type="GO" id="GO:0005634">
    <property type="term" value="C:nucleus"/>
    <property type="evidence" value="ECO:0007669"/>
    <property type="project" value="UniProtKB-SubCell"/>
</dbReference>
<dbReference type="STRING" id="72664.V4KB20"/>
<dbReference type="CDD" id="cd00167">
    <property type="entry name" value="SANT"/>
    <property type="match status" value="1"/>
</dbReference>
<dbReference type="GO" id="GO:0003677">
    <property type="term" value="F:DNA binding"/>
    <property type="evidence" value="ECO:0007669"/>
    <property type="project" value="UniProtKB-KW"/>
</dbReference>
<dbReference type="PANTHER" id="PTHR47994">
    <property type="entry name" value="F14D16.11-RELATED"/>
    <property type="match status" value="1"/>
</dbReference>
<sequence>MVRSCSSKSKNPWAEEENPVQKFAFASASKNGSATPKKIGLKKCGKSCRVRKSDNSGSKHESFTPEEEDLIIKMHAAMGSRWPLIAQHLPGKTEEEVKMIWNSKLKKKLSQMGIDHVTHRPFSHVLAEYGNINGGGTLNPNPLNQTGSLGRNHSLNEDPHQQQPDGSGDLMFHLQAIKLMTESSNQIKPESTFMYASSSSSNSSPPLFSSTCSTIAQENSEVNFTWSDFLLDQESFHENQQIHPDQELDNLFGSDFSEAAASTRANTSIPASQIEEESSSNGFVESILAKEKELFLGYNNYLEQPFHF</sequence>
<keyword evidence="4" id="KW-0539">Nucleus</keyword>
<reference evidence="8 9" key="1">
    <citation type="journal article" date="2013" name="Front. Plant Sci.">
        <title>The Reference Genome of the Halophytic Plant Eutrema salsugineum.</title>
        <authorList>
            <person name="Yang R."/>
            <person name="Jarvis D.E."/>
            <person name="Chen H."/>
            <person name="Beilstein M.A."/>
            <person name="Grimwood J."/>
            <person name="Jenkins J."/>
            <person name="Shu S."/>
            <person name="Prochnik S."/>
            <person name="Xin M."/>
            <person name="Ma C."/>
            <person name="Schmutz J."/>
            <person name="Wing R.A."/>
            <person name="Mitchell-Olds T."/>
            <person name="Schumaker K.S."/>
            <person name="Wang X."/>
        </authorList>
    </citation>
    <scope>NUCLEOTIDE SEQUENCE [LARGE SCALE GENOMIC DNA]</scope>
</reference>
<dbReference type="KEGG" id="eus:EUTSA_v10008283mg"/>
<dbReference type="AlphaFoldDB" id="V4KB20"/>
<gene>
    <name evidence="8" type="ORF">EUTSA_v10008283mg</name>
</gene>
<feature type="region of interest" description="Disordered" evidence="5">
    <location>
        <begin position="136"/>
        <end position="167"/>
    </location>
</feature>
<dbReference type="InterPro" id="IPR001005">
    <property type="entry name" value="SANT/Myb"/>
</dbReference>
<evidence type="ECO:0000256" key="2">
    <source>
        <dbReference type="ARBA" id="ARBA00022737"/>
    </source>
</evidence>
<evidence type="ECO:0000256" key="1">
    <source>
        <dbReference type="ARBA" id="ARBA00004123"/>
    </source>
</evidence>
<dbReference type="eggNOG" id="KOG0048">
    <property type="taxonomic scope" value="Eukaryota"/>
</dbReference>
<dbReference type="SUPFAM" id="SSF46689">
    <property type="entry name" value="Homeodomain-like"/>
    <property type="match status" value="1"/>
</dbReference>
<comment type="subcellular location">
    <subcellularLocation>
        <location evidence="1">Nucleus</location>
    </subcellularLocation>
</comment>
<evidence type="ECO:0000256" key="4">
    <source>
        <dbReference type="ARBA" id="ARBA00023242"/>
    </source>
</evidence>
<feature type="domain" description="HTH myb-type" evidence="7">
    <location>
        <begin position="55"/>
        <end position="109"/>
    </location>
</feature>
<evidence type="ECO:0000313" key="8">
    <source>
        <dbReference type="EMBL" id="ESQ34900.1"/>
    </source>
</evidence>
<accession>V4KB20</accession>
<dbReference type="OMA" id="AAMGSRW"/>
<keyword evidence="9" id="KW-1185">Reference proteome</keyword>
<keyword evidence="3" id="KW-0238">DNA-binding</keyword>
<dbReference type="PANTHER" id="PTHR47994:SF5">
    <property type="entry name" value="F14D16.11-RELATED"/>
    <property type="match status" value="1"/>
</dbReference>
<keyword evidence="2" id="KW-0677">Repeat</keyword>
<dbReference type="FunFam" id="1.10.10.60:FF:000645">
    <property type="entry name" value="Os07g0634900 protein"/>
    <property type="match status" value="1"/>
</dbReference>
<evidence type="ECO:0000256" key="3">
    <source>
        <dbReference type="ARBA" id="ARBA00023125"/>
    </source>
</evidence>
<evidence type="ECO:0000313" key="9">
    <source>
        <dbReference type="Proteomes" id="UP000030689"/>
    </source>
</evidence>